<gene>
    <name evidence="1" type="ORF">GCM10022262_42340</name>
</gene>
<dbReference type="Proteomes" id="UP001499841">
    <property type="component" value="Unassembled WGS sequence"/>
</dbReference>
<dbReference type="Gene3D" id="3.40.50.12780">
    <property type="entry name" value="N-terminal domain of ligase-like"/>
    <property type="match status" value="1"/>
</dbReference>
<sequence length="458" mass="49950">MDVSLLTRTLTLRAAWRVRDGWSPERLAAHQQRALHLLRRHAYARSPFYRRHHSGLRQAPLNELPPVTKADLMDSFDDAVTAPGLLLSDLEDHLRHLTHQGRDPGLPWRRHWWVAATAGTTGRRGVFVWDRGEWATVLASYARANDWAGVHVGLRDPLRVAVVSSLIPTHQSAVVGASLHSPLVPTLRLDATAPIEQTVAALNGFAPRLLVGYASALRPLAAQQSSGRLHIAPQAVMSASEHLSAPAAGEMAAAWRSEPYDVYAATETAGIASPCVLRRRHLYEDLVVCESVNVDGAPVPPGTTGAKLLVTVLFSRTLPLIRYELTDRVRLGGHECPCGRPFRVLESVEGRVEDVLHLPANHGVVAVHPNVLHEVLDELGATGWQVLQLPEGLRVLLTGSPPVDTGTVESRLRDRLRRAGATPGRIDVEHVHNLYRTALGKVPLVRALPYGAAGEPPP</sequence>
<reference evidence="2" key="1">
    <citation type="journal article" date="2019" name="Int. J. Syst. Evol. Microbiol.">
        <title>The Global Catalogue of Microorganisms (GCM) 10K type strain sequencing project: providing services to taxonomists for standard genome sequencing and annotation.</title>
        <authorList>
            <consortium name="The Broad Institute Genomics Platform"/>
            <consortium name="The Broad Institute Genome Sequencing Center for Infectious Disease"/>
            <person name="Wu L."/>
            <person name="Ma J."/>
        </authorList>
    </citation>
    <scope>NUCLEOTIDE SEQUENCE [LARGE SCALE GENOMIC DNA]</scope>
    <source>
        <strain evidence="2">JCM 17459</strain>
    </source>
</reference>
<evidence type="ECO:0000313" key="2">
    <source>
        <dbReference type="Proteomes" id="UP001499841"/>
    </source>
</evidence>
<dbReference type="GO" id="GO:0016874">
    <property type="term" value="F:ligase activity"/>
    <property type="evidence" value="ECO:0007669"/>
    <property type="project" value="UniProtKB-KW"/>
</dbReference>
<organism evidence="1 2">
    <name type="scientific">Georgenia daeguensis</name>
    <dbReference type="NCBI Taxonomy" id="908355"/>
    <lineage>
        <taxon>Bacteria</taxon>
        <taxon>Bacillati</taxon>
        <taxon>Actinomycetota</taxon>
        <taxon>Actinomycetes</taxon>
        <taxon>Micrococcales</taxon>
        <taxon>Bogoriellaceae</taxon>
        <taxon>Georgenia</taxon>
    </lineage>
</organism>
<dbReference type="PANTHER" id="PTHR36932:SF1">
    <property type="entry name" value="CAPSULAR POLYSACCHARIDE BIOSYNTHESIS PROTEIN"/>
    <property type="match status" value="1"/>
</dbReference>
<dbReference type="EMBL" id="BAABBA010000057">
    <property type="protein sequence ID" value="GAA3514438.1"/>
    <property type="molecule type" value="Genomic_DNA"/>
</dbReference>
<name>A0ABP6URC8_9MICO</name>
<dbReference type="PANTHER" id="PTHR36932">
    <property type="entry name" value="CAPSULAR POLYSACCHARIDE BIOSYNTHESIS PROTEIN"/>
    <property type="match status" value="1"/>
</dbReference>
<keyword evidence="1" id="KW-0436">Ligase</keyword>
<accession>A0ABP6URC8</accession>
<keyword evidence="2" id="KW-1185">Reference proteome</keyword>
<evidence type="ECO:0000313" key="1">
    <source>
        <dbReference type="EMBL" id="GAA3514438.1"/>
    </source>
</evidence>
<proteinExistence type="predicted"/>
<protein>
    <submittedName>
        <fullName evidence="1">Phenylacetate--CoA ligase family protein</fullName>
    </submittedName>
</protein>
<dbReference type="InterPro" id="IPR042099">
    <property type="entry name" value="ANL_N_sf"/>
</dbReference>
<comment type="caution">
    <text evidence="1">The sequence shown here is derived from an EMBL/GenBank/DDBJ whole genome shotgun (WGS) entry which is preliminary data.</text>
</comment>
<dbReference type="SUPFAM" id="SSF56801">
    <property type="entry name" value="Acetyl-CoA synthetase-like"/>
    <property type="match status" value="1"/>
</dbReference>
<dbReference type="InterPro" id="IPR053158">
    <property type="entry name" value="CapK_Type1_Caps_Biosynth"/>
</dbReference>